<dbReference type="Gene3D" id="2.140.10.10">
    <property type="entry name" value="Quinoprotein alcohol dehydrogenase-like superfamily"/>
    <property type="match status" value="1"/>
</dbReference>
<dbReference type="EMBL" id="JAAMOW010000003">
    <property type="protein sequence ID" value="NGY04712.1"/>
    <property type="molecule type" value="Genomic_DNA"/>
</dbReference>
<evidence type="ECO:0000256" key="4">
    <source>
        <dbReference type="SAM" id="SignalP"/>
    </source>
</evidence>
<evidence type="ECO:0000256" key="2">
    <source>
        <dbReference type="ARBA" id="ARBA00008156"/>
    </source>
</evidence>
<gene>
    <name evidence="6" type="ORF">G7Y85_08045</name>
</gene>
<dbReference type="InterPro" id="IPR002372">
    <property type="entry name" value="PQQ_rpt_dom"/>
</dbReference>
<protein>
    <submittedName>
        <fullName evidence="6">PQQ-binding-like beta-propeller repeat protein</fullName>
    </submittedName>
</protein>
<dbReference type="SUPFAM" id="SSF50998">
    <property type="entry name" value="Quinoprotein alcohol dehydrogenase-like"/>
    <property type="match status" value="1"/>
</dbReference>
<comment type="caution">
    <text evidence="6">The sequence shown here is derived from an EMBL/GenBank/DDBJ whole genome shotgun (WGS) entry which is preliminary data.</text>
</comment>
<dbReference type="InterPro" id="IPR018391">
    <property type="entry name" value="PQQ_b-propeller_rpt"/>
</dbReference>
<keyword evidence="4" id="KW-0732">Signal</keyword>
<dbReference type="InterPro" id="IPR011047">
    <property type="entry name" value="Quinoprotein_ADH-like_sf"/>
</dbReference>
<evidence type="ECO:0000259" key="5">
    <source>
        <dbReference type="Pfam" id="PF01011"/>
    </source>
</evidence>
<name>A0A6M2BQ27_9GAMM</name>
<comment type="similarity">
    <text evidence="2">Belongs to the bacterial PQQ dehydrogenase family.</text>
</comment>
<feature type="domain" description="Pyrrolo-quinoline quinone repeat" evidence="5">
    <location>
        <begin position="43"/>
        <end position="303"/>
    </location>
</feature>
<feature type="chain" id="PRO_5026976838" evidence="4">
    <location>
        <begin position="22"/>
        <end position="548"/>
    </location>
</feature>
<evidence type="ECO:0000313" key="7">
    <source>
        <dbReference type="Proteomes" id="UP000472676"/>
    </source>
</evidence>
<dbReference type="AlphaFoldDB" id="A0A6M2BQ27"/>
<accession>A0A6M2BQ27</accession>
<evidence type="ECO:0000256" key="1">
    <source>
        <dbReference type="ARBA" id="ARBA00001931"/>
    </source>
</evidence>
<comment type="cofactor">
    <cofactor evidence="1">
        <name>pyrroloquinoline quinone</name>
        <dbReference type="ChEBI" id="CHEBI:58442"/>
    </cofactor>
</comment>
<feature type="signal peptide" evidence="4">
    <location>
        <begin position="1"/>
        <end position="21"/>
    </location>
</feature>
<evidence type="ECO:0000313" key="6">
    <source>
        <dbReference type="EMBL" id="NGY04712.1"/>
    </source>
</evidence>
<dbReference type="Gene3D" id="2.130.10.10">
    <property type="entry name" value="YVTN repeat-like/Quinoprotein amine dehydrogenase"/>
    <property type="match status" value="1"/>
</dbReference>
<dbReference type="GO" id="GO:0016491">
    <property type="term" value="F:oxidoreductase activity"/>
    <property type="evidence" value="ECO:0007669"/>
    <property type="project" value="UniProtKB-KW"/>
</dbReference>
<keyword evidence="7" id="KW-1185">Reference proteome</keyword>
<dbReference type="Proteomes" id="UP000472676">
    <property type="component" value="Unassembled WGS sequence"/>
</dbReference>
<evidence type="ECO:0000256" key="3">
    <source>
        <dbReference type="ARBA" id="ARBA00023002"/>
    </source>
</evidence>
<sequence length="548" mass="57138">MRKIALFCLIAVLLVPQLCRAASCSDTIDVNAAVLADGFAADLGNSRHYSSQITAANVAMLQAAWADVADGVTERRGAAAVTQQAVFFSAGRQIIAANRRSGCRYWSYSIPAKTTPLVGSNAVRLSAIYFLPPQGSHPALVYAGDFYGNFYALDAASGTLRWSRFIGSEAEHHMITGAPQVYDGKLIVPVSSKEVLSTLFETRPCCSSHGLLQVLDPYSGATLWTYDTTAAARLQLRTGKQAPNGATLWGTPAIDPQRRRIYIGTGQNLTPPTTDNSDAIQALDLDSGAVLWTFQATAGDAYNVSCGVALLATLDCVRPAGPDADFGAPPMLVHLAGGGDAVIAGAKNGVVYSLNPDSGALNWSRRLGQGGSLGGIHWGMANDGTRIYAAVSDVTVNKVSGLTAGKLLGSNEIATVDGAQPGIYALDAASGALQWAIHPTHVYDGVATPSIYSAALTVSNDLLFAGALDGELKAFRTSDGAERWSYDSKVAITGVDGTAGHGGTIDSVGAITAGDTLLLNSGYDSFGDSNRYQAGPGNVLMVWRLPSP</sequence>
<dbReference type="RefSeq" id="WP_166254550.1">
    <property type="nucleotide sequence ID" value="NZ_JAAMOW010000003.1"/>
</dbReference>
<dbReference type="PANTHER" id="PTHR32303">
    <property type="entry name" value="QUINOPROTEIN ALCOHOL DEHYDROGENASE (CYTOCHROME C)"/>
    <property type="match status" value="1"/>
</dbReference>
<dbReference type="Pfam" id="PF01011">
    <property type="entry name" value="PQQ"/>
    <property type="match status" value="1"/>
</dbReference>
<organism evidence="6 7">
    <name type="scientific">Solimonas terrae</name>
    <dbReference type="NCBI Taxonomy" id="1396819"/>
    <lineage>
        <taxon>Bacteria</taxon>
        <taxon>Pseudomonadati</taxon>
        <taxon>Pseudomonadota</taxon>
        <taxon>Gammaproteobacteria</taxon>
        <taxon>Nevskiales</taxon>
        <taxon>Nevskiaceae</taxon>
        <taxon>Solimonas</taxon>
    </lineage>
</organism>
<keyword evidence="3" id="KW-0560">Oxidoreductase</keyword>
<dbReference type="PANTHER" id="PTHR32303:SF10">
    <property type="entry name" value="OUTER MEMBRANE PROTEIN ASSEMBLY FACTOR BAMB"/>
    <property type="match status" value="1"/>
</dbReference>
<reference evidence="6 7" key="1">
    <citation type="journal article" date="2014" name="Int. J. Syst. Evol. Microbiol.">
        <title>Solimonas terrae sp. nov., isolated from soil.</title>
        <authorList>
            <person name="Kim S.J."/>
            <person name="Moon J.Y."/>
            <person name="Weon H.Y."/>
            <person name="Ahn J.H."/>
            <person name="Chen W.M."/>
            <person name="Kwon S.W."/>
        </authorList>
    </citation>
    <scope>NUCLEOTIDE SEQUENCE [LARGE SCALE GENOMIC DNA]</scope>
    <source>
        <strain evidence="6 7">KIS83-12</strain>
    </source>
</reference>
<dbReference type="InterPro" id="IPR015943">
    <property type="entry name" value="WD40/YVTN_repeat-like_dom_sf"/>
</dbReference>
<dbReference type="SMART" id="SM00564">
    <property type="entry name" value="PQQ"/>
    <property type="match status" value="7"/>
</dbReference>
<proteinExistence type="inferred from homology"/>